<dbReference type="GO" id="GO:0016799">
    <property type="term" value="F:hydrolase activity, hydrolyzing N-glycosyl compounds"/>
    <property type="evidence" value="ECO:0007669"/>
    <property type="project" value="TreeGrafter"/>
</dbReference>
<dbReference type="Proteomes" id="UP000518752">
    <property type="component" value="Unassembled WGS sequence"/>
</dbReference>
<dbReference type="OrthoDB" id="414463at2759"/>
<dbReference type="AlphaFoldDB" id="A0A8H5HAU9"/>
<gene>
    <name evidence="2" type="ORF">D9757_007191</name>
</gene>
<comment type="caution">
    <text evidence="2">The sequence shown here is derived from an EMBL/GenBank/DDBJ whole genome shotgun (WGS) entry which is preliminary data.</text>
</comment>
<dbReference type="PANTHER" id="PTHR31223">
    <property type="entry name" value="LOG FAMILY PROTEIN YJL055W"/>
    <property type="match status" value="1"/>
</dbReference>
<reference evidence="2 3" key="1">
    <citation type="journal article" date="2020" name="ISME J.">
        <title>Uncovering the hidden diversity of litter-decomposition mechanisms in mushroom-forming fungi.</title>
        <authorList>
            <person name="Floudas D."/>
            <person name="Bentzer J."/>
            <person name="Ahren D."/>
            <person name="Johansson T."/>
            <person name="Persson P."/>
            <person name="Tunlid A."/>
        </authorList>
    </citation>
    <scope>NUCLEOTIDE SEQUENCE [LARGE SCALE GENOMIC DNA]</scope>
    <source>
        <strain evidence="2 3">CBS 406.79</strain>
    </source>
</reference>
<accession>A0A8H5HAU9</accession>
<evidence type="ECO:0000256" key="1">
    <source>
        <dbReference type="SAM" id="MobiDB-lite"/>
    </source>
</evidence>
<feature type="region of interest" description="Disordered" evidence="1">
    <location>
        <begin position="78"/>
        <end position="101"/>
    </location>
</feature>
<name>A0A8H5HAU9_9AGAR</name>
<dbReference type="NCBIfam" id="TIGR00730">
    <property type="entry name" value="Rossman fold protein, TIGR00730 family"/>
    <property type="match status" value="1"/>
</dbReference>
<keyword evidence="3" id="KW-1185">Reference proteome</keyword>
<protein>
    <recommendedName>
        <fullName evidence="4">Cytokinin riboside 5'-monophosphate phosphoribohydrolase</fullName>
    </recommendedName>
</protein>
<dbReference type="Gene3D" id="3.40.50.450">
    <property type="match status" value="1"/>
</dbReference>
<organism evidence="2 3">
    <name type="scientific">Collybiopsis confluens</name>
    <dbReference type="NCBI Taxonomy" id="2823264"/>
    <lineage>
        <taxon>Eukaryota</taxon>
        <taxon>Fungi</taxon>
        <taxon>Dikarya</taxon>
        <taxon>Basidiomycota</taxon>
        <taxon>Agaricomycotina</taxon>
        <taxon>Agaricomycetes</taxon>
        <taxon>Agaricomycetidae</taxon>
        <taxon>Agaricales</taxon>
        <taxon>Marasmiineae</taxon>
        <taxon>Omphalotaceae</taxon>
        <taxon>Collybiopsis</taxon>
    </lineage>
</organism>
<dbReference type="Pfam" id="PF03641">
    <property type="entry name" value="Lysine_decarbox"/>
    <property type="match status" value="1"/>
</dbReference>
<sequence length="239" mass="25888">MTTSTEPETRAVAVYCGSSIGKRTAYAKAAVSVGTALAKNNRPLVYGGGNHGLMGVVSRAAIDNGGHVTGVIPFPMVEGGGEGDKSSAPPGEKRLVQSHSDTKNRRTILVGSMHERKVEMAKRSCAFVGLPGGFGTFEEVFEVTTWTQIGIHDKPVVLLNVCSYYDPIRNMIQRAIDDGFIQSYNDRLIILVDGPQDLEQHEDYDWGSAALKAVESWRKGEGKPIFTWTGRMNGNLTLS</sequence>
<evidence type="ECO:0000313" key="3">
    <source>
        <dbReference type="Proteomes" id="UP000518752"/>
    </source>
</evidence>
<dbReference type="GO" id="GO:0009691">
    <property type="term" value="P:cytokinin biosynthetic process"/>
    <property type="evidence" value="ECO:0007669"/>
    <property type="project" value="InterPro"/>
</dbReference>
<proteinExistence type="predicted"/>
<dbReference type="InterPro" id="IPR005269">
    <property type="entry name" value="LOG"/>
</dbReference>
<dbReference type="InterPro" id="IPR031100">
    <property type="entry name" value="LOG_fam"/>
</dbReference>
<feature type="compositionally biased region" description="Basic and acidic residues" evidence="1">
    <location>
        <begin position="91"/>
        <end position="101"/>
    </location>
</feature>
<dbReference type="SUPFAM" id="SSF102405">
    <property type="entry name" value="MCP/YpsA-like"/>
    <property type="match status" value="1"/>
</dbReference>
<dbReference type="EMBL" id="JAACJN010000067">
    <property type="protein sequence ID" value="KAF5379889.1"/>
    <property type="molecule type" value="Genomic_DNA"/>
</dbReference>
<dbReference type="PANTHER" id="PTHR31223:SF70">
    <property type="entry name" value="LOG FAMILY PROTEIN YJL055W"/>
    <property type="match status" value="1"/>
</dbReference>
<dbReference type="GO" id="GO:0005829">
    <property type="term" value="C:cytosol"/>
    <property type="evidence" value="ECO:0007669"/>
    <property type="project" value="TreeGrafter"/>
</dbReference>
<evidence type="ECO:0008006" key="4">
    <source>
        <dbReference type="Google" id="ProtNLM"/>
    </source>
</evidence>
<evidence type="ECO:0000313" key="2">
    <source>
        <dbReference type="EMBL" id="KAF5379889.1"/>
    </source>
</evidence>